<feature type="region of interest" description="Disordered" evidence="1">
    <location>
        <begin position="27"/>
        <end position="52"/>
    </location>
</feature>
<evidence type="ECO:0000313" key="3">
    <source>
        <dbReference type="Proteomes" id="UP001548832"/>
    </source>
</evidence>
<gene>
    <name evidence="2" type="ORF">ABVQ20_36510</name>
</gene>
<dbReference type="Proteomes" id="UP001548832">
    <property type="component" value="Unassembled WGS sequence"/>
</dbReference>
<protein>
    <submittedName>
        <fullName evidence="2">Uncharacterized protein</fullName>
    </submittedName>
</protein>
<accession>A0ABV2DR27</accession>
<proteinExistence type="predicted"/>
<reference evidence="2 3" key="1">
    <citation type="submission" date="2024-06" db="EMBL/GenBank/DDBJ databases">
        <authorList>
            <person name="Kim D.-U."/>
        </authorList>
    </citation>
    <scope>NUCLEOTIDE SEQUENCE [LARGE SCALE GENOMIC DNA]</scope>
    <source>
        <strain evidence="2 3">KACC15460</strain>
    </source>
</reference>
<sequence>MIQLIAPFWHGDFADEPHVMYLYPTLSDHNEGPFPQTTDVREGPARRRTRAS</sequence>
<evidence type="ECO:0000313" key="2">
    <source>
        <dbReference type="EMBL" id="MET2832458.1"/>
    </source>
</evidence>
<organism evidence="2 3">
    <name type="scientific">Mesorhizobium shangrilense</name>
    <dbReference type="NCBI Taxonomy" id="460060"/>
    <lineage>
        <taxon>Bacteria</taxon>
        <taxon>Pseudomonadati</taxon>
        <taxon>Pseudomonadota</taxon>
        <taxon>Alphaproteobacteria</taxon>
        <taxon>Hyphomicrobiales</taxon>
        <taxon>Phyllobacteriaceae</taxon>
        <taxon>Mesorhizobium</taxon>
    </lineage>
</organism>
<comment type="caution">
    <text evidence="2">The sequence shown here is derived from an EMBL/GenBank/DDBJ whole genome shotgun (WGS) entry which is preliminary data.</text>
</comment>
<dbReference type="EMBL" id="JBEWSZ010000010">
    <property type="protein sequence ID" value="MET2832458.1"/>
    <property type="molecule type" value="Genomic_DNA"/>
</dbReference>
<evidence type="ECO:0000256" key="1">
    <source>
        <dbReference type="SAM" id="MobiDB-lite"/>
    </source>
</evidence>
<name>A0ABV2DR27_9HYPH</name>
<keyword evidence="3" id="KW-1185">Reference proteome</keyword>